<protein>
    <submittedName>
        <fullName evidence="7">Sulfate ABC transporter substrate-binding protein</fullName>
    </submittedName>
</protein>
<dbReference type="Proteomes" id="UP001596524">
    <property type="component" value="Unassembled WGS sequence"/>
</dbReference>
<dbReference type="RefSeq" id="WP_255892136.1">
    <property type="nucleotide sequence ID" value="NZ_JAFMZM010000006.1"/>
</dbReference>
<keyword evidence="3" id="KW-0813">Transport</keyword>
<sequence length="351" mass="36610">MQIRSRAALAASLAGATFLGLALSACSVNSNASEDGGVSIDLVAYSTPETAYNEITAAFAETEEGEGVEFSTSYGPSGDQSRAVEGGQAADFVNFSLESDVTRLVDAGLVADDWNTGEHQGIVADSVVVIVTRPGNPLGIEGWEDIVEEGVEIVSPNPGSSGGARWNVLAAYGAALEASGGDEKAARQYLVDFFNNAVALPGSARDALTSFTSGVGDVLISYENEAILARQNGEELDYVVPDSTLLIETPAAVTEESEPEAQAFLDHLYTEEAQASFLKYGYRPVVEGVTGEVEGANDPADPFPTPTTLFTVADDFGGWPAASEKFFADGEDGEPLGLVAEVQQETGKLGE</sequence>
<comment type="caution">
    <text evidence="7">The sequence shown here is derived from an EMBL/GenBank/DDBJ whole genome shotgun (WGS) entry which is preliminary data.</text>
</comment>
<evidence type="ECO:0000256" key="6">
    <source>
        <dbReference type="SAM" id="SignalP"/>
    </source>
</evidence>
<feature type="chain" id="PRO_5046832789" evidence="6">
    <location>
        <begin position="33"/>
        <end position="351"/>
    </location>
</feature>
<organism evidence="7 8">
    <name type="scientific">Nocardioides astragali</name>
    <dbReference type="NCBI Taxonomy" id="1776736"/>
    <lineage>
        <taxon>Bacteria</taxon>
        <taxon>Bacillati</taxon>
        <taxon>Actinomycetota</taxon>
        <taxon>Actinomycetes</taxon>
        <taxon>Propionibacteriales</taxon>
        <taxon>Nocardioidaceae</taxon>
        <taxon>Nocardioides</taxon>
    </lineage>
</organism>
<dbReference type="InterPro" id="IPR005669">
    <property type="entry name" value="Thiosulph/SO4-bd"/>
</dbReference>
<evidence type="ECO:0000256" key="5">
    <source>
        <dbReference type="ARBA" id="ARBA00022764"/>
    </source>
</evidence>
<dbReference type="PANTHER" id="PTHR30368:SF2">
    <property type="entry name" value="SULFATE-BINDING PROTEIN"/>
    <property type="match status" value="1"/>
</dbReference>
<evidence type="ECO:0000256" key="2">
    <source>
        <dbReference type="ARBA" id="ARBA00006099"/>
    </source>
</evidence>
<evidence type="ECO:0000256" key="1">
    <source>
        <dbReference type="ARBA" id="ARBA00004418"/>
    </source>
</evidence>
<dbReference type="PANTHER" id="PTHR30368">
    <property type="entry name" value="SULFATE-BINDING PROTEIN"/>
    <property type="match status" value="1"/>
</dbReference>
<keyword evidence="8" id="KW-1185">Reference proteome</keyword>
<proteinExistence type="inferred from homology"/>
<evidence type="ECO:0000256" key="3">
    <source>
        <dbReference type="ARBA" id="ARBA00022448"/>
    </source>
</evidence>
<dbReference type="Pfam" id="PF13531">
    <property type="entry name" value="SBP_bac_11"/>
    <property type="match status" value="1"/>
</dbReference>
<evidence type="ECO:0000313" key="8">
    <source>
        <dbReference type="Proteomes" id="UP001596524"/>
    </source>
</evidence>
<dbReference type="EMBL" id="JBHTCH010000020">
    <property type="protein sequence ID" value="MFC7361687.1"/>
    <property type="molecule type" value="Genomic_DNA"/>
</dbReference>
<comment type="subcellular location">
    <subcellularLocation>
        <location evidence="1">Periplasm</location>
    </subcellularLocation>
</comment>
<feature type="signal peptide" evidence="6">
    <location>
        <begin position="1"/>
        <end position="32"/>
    </location>
</feature>
<name>A0ABW2N2Z5_9ACTN</name>
<dbReference type="NCBIfam" id="TIGR00971">
    <property type="entry name" value="3a0106s03"/>
    <property type="match status" value="1"/>
</dbReference>
<gene>
    <name evidence="7" type="ORF">ACFQO6_15535</name>
</gene>
<evidence type="ECO:0000313" key="7">
    <source>
        <dbReference type="EMBL" id="MFC7361687.1"/>
    </source>
</evidence>
<reference evidence="8" key="1">
    <citation type="journal article" date="2019" name="Int. J. Syst. Evol. Microbiol.">
        <title>The Global Catalogue of Microorganisms (GCM) 10K type strain sequencing project: providing services to taxonomists for standard genome sequencing and annotation.</title>
        <authorList>
            <consortium name="The Broad Institute Genomics Platform"/>
            <consortium name="The Broad Institute Genome Sequencing Center for Infectious Disease"/>
            <person name="Wu L."/>
            <person name="Ma J."/>
        </authorList>
    </citation>
    <scope>NUCLEOTIDE SEQUENCE [LARGE SCALE GENOMIC DNA]</scope>
    <source>
        <strain evidence="8">FCH27</strain>
    </source>
</reference>
<dbReference type="SUPFAM" id="SSF53850">
    <property type="entry name" value="Periplasmic binding protein-like II"/>
    <property type="match status" value="1"/>
</dbReference>
<comment type="similarity">
    <text evidence="2">Belongs to the prokaryotic sulfate-binding protein family.</text>
</comment>
<keyword evidence="5" id="KW-0574">Periplasm</keyword>
<accession>A0ABW2N2Z5</accession>
<keyword evidence="4 6" id="KW-0732">Signal</keyword>
<evidence type="ECO:0000256" key="4">
    <source>
        <dbReference type="ARBA" id="ARBA00022729"/>
    </source>
</evidence>
<dbReference type="Gene3D" id="3.40.190.10">
    <property type="entry name" value="Periplasmic binding protein-like II"/>
    <property type="match status" value="2"/>
</dbReference>
<dbReference type="PROSITE" id="PS51257">
    <property type="entry name" value="PROKAR_LIPOPROTEIN"/>
    <property type="match status" value="1"/>
</dbReference>